<proteinExistence type="predicted"/>
<comment type="caution">
    <text evidence="1">The sequence shown here is derived from an EMBL/GenBank/DDBJ whole genome shotgun (WGS) entry which is preliminary data.</text>
</comment>
<reference evidence="1" key="1">
    <citation type="journal article" date="2014" name="Int. J. Syst. Evol. Microbiol.">
        <title>Complete genome sequence of Corynebacterium casei LMG S-19264T (=DSM 44701T), isolated from a smear-ripened cheese.</title>
        <authorList>
            <consortium name="US DOE Joint Genome Institute (JGI-PGF)"/>
            <person name="Walter F."/>
            <person name="Albersmeier A."/>
            <person name="Kalinowski J."/>
            <person name="Ruckert C."/>
        </authorList>
    </citation>
    <scope>NUCLEOTIDE SEQUENCE</scope>
    <source>
        <strain evidence="1">CGMCC 1.15082</strain>
    </source>
</reference>
<dbReference type="InterPro" id="IPR006311">
    <property type="entry name" value="TAT_signal"/>
</dbReference>
<keyword evidence="2" id="KW-1185">Reference proteome</keyword>
<dbReference type="RefSeq" id="WP_188826367.1">
    <property type="nucleotide sequence ID" value="NZ_BMHH01000035.1"/>
</dbReference>
<sequence length="217" mass="23516">MADSDNSRTLPSVTRRMLLSGTMATTAMLSFETGADAAEALAGNAASDPARQLWNAWQSACLNTVALWEKQQRLETQLVNTIGFPHAKVYLPDEDATFSIWWEGDIGSYFGSDSASADIRAKAETDFAAHQARWDAEDERIGYSAAKRAEQAAAIHKEELVEALTDTPATTLAGVAGKLDVVLREGQSSGDCTEFPWPLVHSALEDILRIMRNGDAP</sequence>
<organism evidence="1 2">
    <name type="scientific">Brucella endophytica</name>
    <dbReference type="NCBI Taxonomy" id="1963359"/>
    <lineage>
        <taxon>Bacteria</taxon>
        <taxon>Pseudomonadati</taxon>
        <taxon>Pseudomonadota</taxon>
        <taxon>Alphaproteobacteria</taxon>
        <taxon>Hyphomicrobiales</taxon>
        <taxon>Brucellaceae</taxon>
        <taxon>Brucella/Ochrobactrum group</taxon>
        <taxon>Brucella</taxon>
    </lineage>
</organism>
<protein>
    <submittedName>
        <fullName evidence="1">Uncharacterized protein</fullName>
    </submittedName>
</protein>
<dbReference type="AlphaFoldDB" id="A0A916WMA7"/>
<dbReference type="EMBL" id="BMHH01000035">
    <property type="protein sequence ID" value="GGB11743.1"/>
    <property type="molecule type" value="Genomic_DNA"/>
</dbReference>
<evidence type="ECO:0000313" key="1">
    <source>
        <dbReference type="EMBL" id="GGB11743.1"/>
    </source>
</evidence>
<dbReference type="PROSITE" id="PS51318">
    <property type="entry name" value="TAT"/>
    <property type="match status" value="1"/>
</dbReference>
<name>A0A916WMA7_9HYPH</name>
<accession>A0A916WMA7</accession>
<evidence type="ECO:0000313" key="2">
    <source>
        <dbReference type="Proteomes" id="UP000646478"/>
    </source>
</evidence>
<gene>
    <name evidence="1" type="ORF">GCM10011491_44560</name>
</gene>
<dbReference type="Proteomes" id="UP000646478">
    <property type="component" value="Unassembled WGS sequence"/>
</dbReference>
<reference evidence="1" key="2">
    <citation type="submission" date="2020-09" db="EMBL/GenBank/DDBJ databases">
        <authorList>
            <person name="Sun Q."/>
            <person name="Zhou Y."/>
        </authorList>
    </citation>
    <scope>NUCLEOTIDE SEQUENCE</scope>
    <source>
        <strain evidence="1">CGMCC 1.15082</strain>
    </source>
</reference>